<keyword evidence="5" id="KW-0418">Kinase</keyword>
<dbReference type="GO" id="GO:0005524">
    <property type="term" value="F:ATP binding"/>
    <property type="evidence" value="ECO:0007669"/>
    <property type="project" value="UniProtKB-KW"/>
</dbReference>
<dbReference type="SMART" id="SM00091">
    <property type="entry name" value="PAS"/>
    <property type="match status" value="1"/>
</dbReference>
<dbReference type="SUPFAM" id="SSF47384">
    <property type="entry name" value="Homodimeric domain of signal transducing histidine kinase"/>
    <property type="match status" value="1"/>
</dbReference>
<comment type="catalytic activity">
    <reaction evidence="1">
        <text>ATP + protein L-histidine = ADP + protein N-phospho-L-histidine.</text>
        <dbReference type="EC" id="2.7.13.3"/>
    </reaction>
</comment>
<evidence type="ECO:0000256" key="5">
    <source>
        <dbReference type="ARBA" id="ARBA00022777"/>
    </source>
</evidence>
<dbReference type="PANTHER" id="PTHR43711">
    <property type="entry name" value="TWO-COMPONENT HISTIDINE KINASE"/>
    <property type="match status" value="1"/>
</dbReference>
<dbReference type="InterPro" id="IPR004358">
    <property type="entry name" value="Sig_transdc_His_kin-like_C"/>
</dbReference>
<comment type="caution">
    <text evidence="10">The sequence shown here is derived from an EMBL/GenBank/DDBJ whole genome shotgun (WGS) entry which is preliminary data.</text>
</comment>
<dbReference type="Pfam" id="PF02518">
    <property type="entry name" value="HATPase_c"/>
    <property type="match status" value="1"/>
</dbReference>
<dbReference type="InterPro" id="IPR050736">
    <property type="entry name" value="Sensor_HK_Regulatory"/>
</dbReference>
<keyword evidence="7" id="KW-0472">Membrane</keyword>
<evidence type="ECO:0000313" key="10">
    <source>
        <dbReference type="EMBL" id="MDC8772166.1"/>
    </source>
</evidence>
<reference evidence="10 11" key="1">
    <citation type="submission" date="2022-10" db="EMBL/GenBank/DDBJ databases">
        <title>Paucibacter sp. hw1 Genome sequencing.</title>
        <authorList>
            <person name="Park S."/>
        </authorList>
    </citation>
    <scope>NUCLEOTIDE SEQUENCE [LARGE SCALE GENOMIC DNA]</scope>
    <source>
        <strain evidence="11">hw1</strain>
    </source>
</reference>
<dbReference type="CDD" id="cd00130">
    <property type="entry name" value="PAS"/>
    <property type="match status" value="1"/>
</dbReference>
<dbReference type="EMBL" id="JAQQXT010000006">
    <property type="protein sequence ID" value="MDC8772166.1"/>
    <property type="molecule type" value="Genomic_DNA"/>
</dbReference>
<dbReference type="Pfam" id="PF00512">
    <property type="entry name" value="HisKA"/>
    <property type="match status" value="1"/>
</dbReference>
<proteinExistence type="predicted"/>
<dbReference type="SMART" id="SM00387">
    <property type="entry name" value="HATPase_c"/>
    <property type="match status" value="1"/>
</dbReference>
<dbReference type="SUPFAM" id="SSF55785">
    <property type="entry name" value="PYP-like sensor domain (PAS domain)"/>
    <property type="match status" value="1"/>
</dbReference>
<keyword evidence="7" id="KW-1133">Transmembrane helix</keyword>
<gene>
    <name evidence="10" type="ORF">PRZ03_11345</name>
</gene>
<dbReference type="InterPro" id="IPR036890">
    <property type="entry name" value="HATPase_C_sf"/>
</dbReference>
<dbReference type="InterPro" id="IPR035965">
    <property type="entry name" value="PAS-like_dom_sf"/>
</dbReference>
<dbReference type="PROSITE" id="PS50112">
    <property type="entry name" value="PAS"/>
    <property type="match status" value="1"/>
</dbReference>
<evidence type="ECO:0000256" key="2">
    <source>
        <dbReference type="ARBA" id="ARBA00012438"/>
    </source>
</evidence>
<dbReference type="CDD" id="cd00082">
    <property type="entry name" value="HisKA"/>
    <property type="match status" value="1"/>
</dbReference>
<evidence type="ECO:0000313" key="11">
    <source>
        <dbReference type="Proteomes" id="UP001221189"/>
    </source>
</evidence>
<feature type="domain" description="Histidine kinase" evidence="8">
    <location>
        <begin position="400"/>
        <end position="615"/>
    </location>
</feature>
<evidence type="ECO:0000256" key="1">
    <source>
        <dbReference type="ARBA" id="ARBA00000085"/>
    </source>
</evidence>
<dbReference type="SMART" id="SM00388">
    <property type="entry name" value="HisKA"/>
    <property type="match status" value="1"/>
</dbReference>
<evidence type="ECO:0000256" key="4">
    <source>
        <dbReference type="ARBA" id="ARBA00022679"/>
    </source>
</evidence>
<feature type="transmembrane region" description="Helical" evidence="7">
    <location>
        <begin position="184"/>
        <end position="203"/>
    </location>
</feature>
<sequence>MSQGLYSGMKLRRMWPRRFKHQLALVMSLLLILALAMLGGFTALQQESRARGAVEAQAKLLARSLGEAATNLILIGSLDGVEALALSYATMGDVRRLNVFSPQGQPLTQVVHEAGQSPQASFADPLGQRPLPAVQNPQLSLDTERAMLTVWQPVQTDEQLLAWIQLDYDLSDLRRQSLAIWRNTALVALLAVLLCYPLLMLFLRRPMESVDEARRFAVELADDVGTAPLRLEGPLEMQDLQRALNDASMLLQQHQIVLTDGIQTHREQAKQLAAQNDKLGAIFTNSPDGLLTFNRAGKVEFTNQAFLRMTGLREDEVLGQDDLGLDAKLRELAVEGCDFAGLAASFGPNRQGLTLKGEPPRVLAISGRQTTASSVSLVLYISDETRQHELDRMKSEFLTLAAHELRTPMASIFGFVELLIHREFSDAKRADMLSRIHRQSKLMINILNELLDLARIEARGASEFKFETLDLAELVTQVLSDYLPPQGRERPLFEPSAQAMPVHVDRQKMQQALLNTLSNAYKYSPGGEPVSIGLLVDEPEDGRVHYGVEIRDHGIGLSPAHLARMGERFFRADASGHIPGTGLGVSIVRELLELMGGRLQIESELGQGTCVTLWL</sequence>
<dbReference type="Gene3D" id="3.30.450.20">
    <property type="entry name" value="PAS domain"/>
    <property type="match status" value="1"/>
</dbReference>
<dbReference type="CDD" id="cd00075">
    <property type="entry name" value="HATPase"/>
    <property type="match status" value="1"/>
</dbReference>
<dbReference type="EC" id="2.7.13.3" evidence="2"/>
<protein>
    <recommendedName>
        <fullName evidence="2">histidine kinase</fullName>
        <ecNumber evidence="2">2.7.13.3</ecNumber>
    </recommendedName>
</protein>
<keyword evidence="11" id="KW-1185">Reference proteome</keyword>
<name>A0ABT5KE07_9BURK</name>
<keyword evidence="7" id="KW-0812">Transmembrane</keyword>
<evidence type="ECO:0000256" key="6">
    <source>
        <dbReference type="ARBA" id="ARBA00023012"/>
    </source>
</evidence>
<dbReference type="PROSITE" id="PS50109">
    <property type="entry name" value="HIS_KIN"/>
    <property type="match status" value="1"/>
</dbReference>
<organism evidence="10 11">
    <name type="scientific">Roseateles albus</name>
    <dbReference type="NCBI Taxonomy" id="2987525"/>
    <lineage>
        <taxon>Bacteria</taxon>
        <taxon>Pseudomonadati</taxon>
        <taxon>Pseudomonadota</taxon>
        <taxon>Betaproteobacteria</taxon>
        <taxon>Burkholderiales</taxon>
        <taxon>Sphaerotilaceae</taxon>
        <taxon>Roseateles</taxon>
    </lineage>
</organism>
<dbReference type="InterPro" id="IPR003594">
    <property type="entry name" value="HATPase_dom"/>
</dbReference>
<dbReference type="InterPro" id="IPR003661">
    <property type="entry name" value="HisK_dim/P_dom"/>
</dbReference>
<feature type="domain" description="PAS" evidence="9">
    <location>
        <begin position="275"/>
        <end position="323"/>
    </location>
</feature>
<dbReference type="SUPFAM" id="SSF55874">
    <property type="entry name" value="ATPase domain of HSP90 chaperone/DNA topoisomerase II/histidine kinase"/>
    <property type="match status" value="1"/>
</dbReference>
<dbReference type="PANTHER" id="PTHR43711:SF26">
    <property type="entry name" value="SENSOR HISTIDINE KINASE RCSC"/>
    <property type="match status" value="1"/>
</dbReference>
<keyword evidence="4" id="KW-0808">Transferase</keyword>
<keyword evidence="10" id="KW-0547">Nucleotide-binding</keyword>
<dbReference type="Gene3D" id="3.30.565.10">
    <property type="entry name" value="Histidine kinase-like ATPase, C-terminal domain"/>
    <property type="match status" value="1"/>
</dbReference>
<evidence type="ECO:0000259" key="9">
    <source>
        <dbReference type="PROSITE" id="PS50112"/>
    </source>
</evidence>
<evidence type="ECO:0000256" key="3">
    <source>
        <dbReference type="ARBA" id="ARBA00022553"/>
    </source>
</evidence>
<evidence type="ECO:0000259" key="8">
    <source>
        <dbReference type="PROSITE" id="PS50109"/>
    </source>
</evidence>
<dbReference type="Pfam" id="PF13188">
    <property type="entry name" value="PAS_8"/>
    <property type="match status" value="1"/>
</dbReference>
<keyword evidence="6" id="KW-0902">Two-component regulatory system</keyword>
<dbReference type="InterPro" id="IPR036097">
    <property type="entry name" value="HisK_dim/P_sf"/>
</dbReference>
<dbReference type="InterPro" id="IPR000014">
    <property type="entry name" value="PAS"/>
</dbReference>
<dbReference type="Proteomes" id="UP001221189">
    <property type="component" value="Unassembled WGS sequence"/>
</dbReference>
<dbReference type="InterPro" id="IPR005467">
    <property type="entry name" value="His_kinase_dom"/>
</dbReference>
<keyword evidence="3" id="KW-0597">Phosphoprotein</keyword>
<keyword evidence="10" id="KW-0067">ATP-binding</keyword>
<accession>A0ABT5KE07</accession>
<dbReference type="NCBIfam" id="TIGR00229">
    <property type="entry name" value="sensory_box"/>
    <property type="match status" value="1"/>
</dbReference>
<dbReference type="PRINTS" id="PR00344">
    <property type="entry name" value="BCTRLSENSOR"/>
</dbReference>
<dbReference type="Gene3D" id="1.10.287.130">
    <property type="match status" value="1"/>
</dbReference>
<evidence type="ECO:0000256" key="7">
    <source>
        <dbReference type="SAM" id="Phobius"/>
    </source>
</evidence>